<protein>
    <submittedName>
        <fullName evidence="1">13566_t:CDS:1</fullName>
    </submittedName>
</protein>
<dbReference type="EMBL" id="CAJVPY010008829">
    <property type="protein sequence ID" value="CAG8701203.1"/>
    <property type="molecule type" value="Genomic_DNA"/>
</dbReference>
<comment type="caution">
    <text evidence="1">The sequence shown here is derived from an EMBL/GenBank/DDBJ whole genome shotgun (WGS) entry which is preliminary data.</text>
</comment>
<organism evidence="1 2">
    <name type="scientific">Dentiscutata erythropus</name>
    <dbReference type="NCBI Taxonomy" id="1348616"/>
    <lineage>
        <taxon>Eukaryota</taxon>
        <taxon>Fungi</taxon>
        <taxon>Fungi incertae sedis</taxon>
        <taxon>Mucoromycota</taxon>
        <taxon>Glomeromycotina</taxon>
        <taxon>Glomeromycetes</taxon>
        <taxon>Diversisporales</taxon>
        <taxon>Gigasporaceae</taxon>
        <taxon>Dentiscutata</taxon>
    </lineage>
</organism>
<gene>
    <name evidence="1" type="ORF">DERYTH_LOCUS12999</name>
</gene>
<proteinExistence type="predicted"/>
<keyword evidence="2" id="KW-1185">Reference proteome</keyword>
<evidence type="ECO:0000313" key="1">
    <source>
        <dbReference type="EMBL" id="CAG8701203.1"/>
    </source>
</evidence>
<evidence type="ECO:0000313" key="2">
    <source>
        <dbReference type="Proteomes" id="UP000789405"/>
    </source>
</evidence>
<feature type="non-terminal residue" evidence="1">
    <location>
        <position position="1"/>
    </location>
</feature>
<dbReference type="Proteomes" id="UP000789405">
    <property type="component" value="Unassembled WGS sequence"/>
</dbReference>
<name>A0A9N9HR42_9GLOM</name>
<accession>A0A9N9HR42</accession>
<dbReference type="AlphaFoldDB" id="A0A9N9HR42"/>
<sequence>REFVGVEEVEVMMTEVDTLAEISNVKETSIGIFVSNVELAINKIKSKERLFLICSENYLEELSNVLEN</sequence>
<reference evidence="1" key="1">
    <citation type="submission" date="2021-06" db="EMBL/GenBank/DDBJ databases">
        <authorList>
            <person name="Kallberg Y."/>
            <person name="Tangrot J."/>
            <person name="Rosling A."/>
        </authorList>
    </citation>
    <scope>NUCLEOTIDE SEQUENCE</scope>
    <source>
        <strain evidence="1">MA453B</strain>
    </source>
</reference>